<dbReference type="Proteomes" id="UP000026961">
    <property type="component" value="Chromosome 8"/>
</dbReference>
<feature type="domain" description="MATH" evidence="1">
    <location>
        <begin position="47"/>
        <end position="133"/>
    </location>
</feature>
<dbReference type="PANTHER" id="PTHR26379:SF268">
    <property type="entry name" value="OS08G0406500 PROTEIN"/>
    <property type="match status" value="1"/>
</dbReference>
<dbReference type="EnsemblPlants" id="OGLUM08G14950.1">
    <property type="protein sequence ID" value="OGLUM08G14950.1"/>
    <property type="gene ID" value="OGLUM08G14950"/>
</dbReference>
<keyword evidence="3" id="KW-1185">Reference proteome</keyword>
<proteinExistence type="predicted"/>
<organism evidence="2">
    <name type="scientific">Oryza glumipatula</name>
    <dbReference type="NCBI Taxonomy" id="40148"/>
    <lineage>
        <taxon>Eukaryota</taxon>
        <taxon>Viridiplantae</taxon>
        <taxon>Streptophyta</taxon>
        <taxon>Embryophyta</taxon>
        <taxon>Tracheophyta</taxon>
        <taxon>Spermatophyta</taxon>
        <taxon>Magnoliopsida</taxon>
        <taxon>Liliopsida</taxon>
        <taxon>Poales</taxon>
        <taxon>Poaceae</taxon>
        <taxon>BOP clade</taxon>
        <taxon>Oryzoideae</taxon>
        <taxon>Oryzeae</taxon>
        <taxon>Oryzinae</taxon>
        <taxon>Oryza</taxon>
    </lineage>
</organism>
<dbReference type="PROSITE" id="PS50144">
    <property type="entry name" value="MATH"/>
    <property type="match status" value="1"/>
</dbReference>
<dbReference type="eggNOG" id="KOG1987">
    <property type="taxonomic scope" value="Eukaryota"/>
</dbReference>
<dbReference type="CDD" id="cd00121">
    <property type="entry name" value="MATH"/>
    <property type="match status" value="1"/>
</dbReference>
<sequence length="133" mass="14380">MLAAVMTTEGIQHLLSLPMAAVSTASSTSSPPHNTTMCTTHSTEHVKGSHEFTVAGYSLQKRKGVEHSISSGSFEVGGYSWAVRFYPAGRTKEDEGHISVYLELRSTVVEKVTARLRFGVNGASASSLPYERF</sequence>
<dbReference type="Gene3D" id="2.60.210.10">
    <property type="entry name" value="Apoptosis, Tumor Necrosis Factor Receptor Associated Protein 2, Chain A"/>
    <property type="match status" value="1"/>
</dbReference>
<dbReference type="SUPFAM" id="SSF49599">
    <property type="entry name" value="TRAF domain-like"/>
    <property type="match status" value="1"/>
</dbReference>
<name>A0A0E0AV66_9ORYZ</name>
<evidence type="ECO:0000313" key="2">
    <source>
        <dbReference type="EnsemblPlants" id="OGLUM08G14950.1"/>
    </source>
</evidence>
<dbReference type="GO" id="GO:0016567">
    <property type="term" value="P:protein ubiquitination"/>
    <property type="evidence" value="ECO:0007669"/>
    <property type="project" value="InterPro"/>
</dbReference>
<dbReference type="Gramene" id="OGLUM08G14950.1">
    <property type="protein sequence ID" value="OGLUM08G14950.1"/>
    <property type="gene ID" value="OGLUM08G14950"/>
</dbReference>
<protein>
    <recommendedName>
        <fullName evidence="1">MATH domain-containing protein</fullName>
    </recommendedName>
</protein>
<dbReference type="AlphaFoldDB" id="A0A0E0AV66"/>
<dbReference type="InterPro" id="IPR002083">
    <property type="entry name" value="MATH/TRAF_dom"/>
</dbReference>
<dbReference type="Pfam" id="PF22486">
    <property type="entry name" value="MATH_2"/>
    <property type="match status" value="1"/>
</dbReference>
<evidence type="ECO:0000313" key="3">
    <source>
        <dbReference type="Proteomes" id="UP000026961"/>
    </source>
</evidence>
<dbReference type="InterPro" id="IPR045005">
    <property type="entry name" value="BPM1-6"/>
</dbReference>
<reference evidence="2" key="2">
    <citation type="submission" date="2018-05" db="EMBL/GenBank/DDBJ databases">
        <title>OgluRS3 (Oryza glumaepatula Reference Sequence Version 3).</title>
        <authorList>
            <person name="Zhang J."/>
            <person name="Kudrna D."/>
            <person name="Lee S."/>
            <person name="Talag J."/>
            <person name="Welchert J."/>
            <person name="Wing R.A."/>
        </authorList>
    </citation>
    <scope>NUCLEOTIDE SEQUENCE [LARGE SCALE GENOMIC DNA]</scope>
</reference>
<evidence type="ECO:0000259" key="1">
    <source>
        <dbReference type="PROSITE" id="PS50144"/>
    </source>
</evidence>
<dbReference type="InterPro" id="IPR008974">
    <property type="entry name" value="TRAF-like"/>
</dbReference>
<accession>A0A0E0AV66</accession>
<dbReference type="HOGENOM" id="CLU_1909926_0_0_1"/>
<reference evidence="2" key="1">
    <citation type="submission" date="2015-04" db="UniProtKB">
        <authorList>
            <consortium name="EnsemblPlants"/>
        </authorList>
    </citation>
    <scope>IDENTIFICATION</scope>
</reference>
<dbReference type="PANTHER" id="PTHR26379">
    <property type="entry name" value="BTB/POZ AND MATH DOMAIN-CONTAINING PROTEIN 1"/>
    <property type="match status" value="1"/>
</dbReference>
<dbReference type="STRING" id="40148.A0A0E0AV66"/>